<dbReference type="GO" id="GO:0005739">
    <property type="term" value="C:mitochondrion"/>
    <property type="evidence" value="ECO:0007669"/>
    <property type="project" value="TreeGrafter"/>
</dbReference>
<reference evidence="3 4" key="1">
    <citation type="journal article" date="2010" name="Nature">
        <title>The Ectocarpus genome and the independent evolution of multicellularity in brown algae.</title>
        <authorList>
            <person name="Cock J.M."/>
            <person name="Sterck L."/>
            <person name="Rouze P."/>
            <person name="Scornet D."/>
            <person name="Allen A.E."/>
            <person name="Amoutzias G."/>
            <person name="Anthouard V."/>
            <person name="Artiguenave F."/>
            <person name="Aury J.M."/>
            <person name="Badger J.H."/>
            <person name="Beszteri B."/>
            <person name="Billiau K."/>
            <person name="Bonnet E."/>
            <person name="Bothwell J.H."/>
            <person name="Bowler C."/>
            <person name="Boyen C."/>
            <person name="Brownlee C."/>
            <person name="Carrano C.J."/>
            <person name="Charrier B."/>
            <person name="Cho G.Y."/>
            <person name="Coelho S.M."/>
            <person name="Collen J."/>
            <person name="Corre E."/>
            <person name="Da Silva C."/>
            <person name="Delage L."/>
            <person name="Delaroque N."/>
            <person name="Dittami S.M."/>
            <person name="Doulbeau S."/>
            <person name="Elias M."/>
            <person name="Farnham G."/>
            <person name="Gachon C.M."/>
            <person name="Gschloessl B."/>
            <person name="Heesch S."/>
            <person name="Jabbari K."/>
            <person name="Jubin C."/>
            <person name="Kawai H."/>
            <person name="Kimura K."/>
            <person name="Kloareg B."/>
            <person name="Kupper F.C."/>
            <person name="Lang D."/>
            <person name="Le Bail A."/>
            <person name="Leblanc C."/>
            <person name="Lerouge P."/>
            <person name="Lohr M."/>
            <person name="Lopez P.J."/>
            <person name="Martens C."/>
            <person name="Maumus F."/>
            <person name="Michel G."/>
            <person name="Miranda-Saavedra D."/>
            <person name="Morales J."/>
            <person name="Moreau H."/>
            <person name="Motomura T."/>
            <person name="Nagasato C."/>
            <person name="Napoli C.A."/>
            <person name="Nelson D.R."/>
            <person name="Nyvall-Collen P."/>
            <person name="Peters A.F."/>
            <person name="Pommier C."/>
            <person name="Potin P."/>
            <person name="Poulain J."/>
            <person name="Quesneville H."/>
            <person name="Read B."/>
            <person name="Rensing S.A."/>
            <person name="Ritter A."/>
            <person name="Rousvoal S."/>
            <person name="Samanta M."/>
            <person name="Samson G."/>
            <person name="Schroeder D.C."/>
            <person name="Segurens B."/>
            <person name="Strittmatter M."/>
            <person name="Tonon T."/>
            <person name="Tregear J.W."/>
            <person name="Valentin K."/>
            <person name="von Dassow P."/>
            <person name="Yamagishi T."/>
            <person name="Van de Peer Y."/>
            <person name="Wincker P."/>
        </authorList>
    </citation>
    <scope>NUCLEOTIDE SEQUENCE [LARGE SCALE GENOMIC DNA]</scope>
    <source>
        <strain evidence="4">Ec32 / CCAP1310/4</strain>
    </source>
</reference>
<dbReference type="GO" id="GO:0008168">
    <property type="term" value="F:methyltransferase activity"/>
    <property type="evidence" value="ECO:0007669"/>
    <property type="project" value="UniProtKB-KW"/>
</dbReference>
<dbReference type="Gene3D" id="1.10.8.10">
    <property type="entry name" value="DNA helicase RuvA subunit, C-terminal domain"/>
    <property type="match status" value="1"/>
</dbReference>
<dbReference type="EMBL" id="FN649760">
    <property type="protein sequence ID" value="CBN79402.1"/>
    <property type="molecule type" value="Genomic_DNA"/>
</dbReference>
<gene>
    <name evidence="3" type="ORF">Esi_0202_0050</name>
</gene>
<keyword evidence="3" id="KW-0808">Transferase</keyword>
<name>D8LI66_ECTSI</name>
<dbReference type="Pfam" id="PF13847">
    <property type="entry name" value="Methyltransf_31"/>
    <property type="match status" value="1"/>
</dbReference>
<feature type="domain" description="Methyltransferase" evidence="2">
    <location>
        <begin position="107"/>
        <end position="161"/>
    </location>
</feature>
<dbReference type="eggNOG" id="KOG2904">
    <property type="taxonomic scope" value="Eukaryota"/>
</dbReference>
<dbReference type="PROSITE" id="PS00092">
    <property type="entry name" value="N6_MTASE"/>
    <property type="match status" value="1"/>
</dbReference>
<proteinExistence type="predicted"/>
<dbReference type="Proteomes" id="UP000002630">
    <property type="component" value="Unassembled WGS sequence"/>
</dbReference>
<keyword evidence="3" id="KW-0489">Methyltransferase</keyword>
<dbReference type="STRING" id="2880.D8LI66"/>
<feature type="compositionally biased region" description="Basic and acidic residues" evidence="1">
    <location>
        <begin position="187"/>
        <end position="198"/>
    </location>
</feature>
<dbReference type="InterPro" id="IPR002052">
    <property type="entry name" value="DNA_methylase_N6_adenine_CS"/>
</dbReference>
<accession>D8LI66</accession>
<protein>
    <submittedName>
        <fullName evidence="3">Similar to HemK methyltransferase family member 1 isoform 1</fullName>
    </submittedName>
</protein>
<dbReference type="InParanoid" id="D8LI66"/>
<dbReference type="Gene3D" id="3.40.50.150">
    <property type="entry name" value="Vaccinia Virus protein VP39"/>
    <property type="match status" value="1"/>
</dbReference>
<dbReference type="PANTHER" id="PTHR18895">
    <property type="entry name" value="HEMK METHYLTRANSFERASE"/>
    <property type="match status" value="1"/>
</dbReference>
<dbReference type="InterPro" id="IPR050320">
    <property type="entry name" value="N5-glutamine_MTase"/>
</dbReference>
<dbReference type="SUPFAM" id="SSF53335">
    <property type="entry name" value="S-adenosyl-L-methionine-dependent methyltransferases"/>
    <property type="match status" value="1"/>
</dbReference>
<dbReference type="InterPro" id="IPR029063">
    <property type="entry name" value="SAM-dependent_MTases_sf"/>
</dbReference>
<feature type="region of interest" description="Disordered" evidence="1">
    <location>
        <begin position="178"/>
        <end position="198"/>
    </location>
</feature>
<evidence type="ECO:0000259" key="2">
    <source>
        <dbReference type="Pfam" id="PF13847"/>
    </source>
</evidence>
<dbReference type="OrthoDB" id="269872at2759"/>
<dbReference type="AlphaFoldDB" id="D8LI66"/>
<sequence>MQSKQQQQGVDTAVRLSRTAWTEFRRLCVLRAVQHVPVQYLVGEWDFYGLTLEMAPPTLIPRPETEELVEMILKWLRPDVMNAIAVDRAADAPAAGGDGADSSSSDESGMRFLDVGSGTGALGLALLGELPSGARCVAVDTQESAVRLSRRNAARTGLQARYSCFHAAVAELAPSEKGSVTTPAIDRPPRSSVEKGGREDLDLDGSFDFVVSNPPYIPTRDMEGLPRDVADHEDSVALDGGEDGLDVVRDIVRLCPRLLRKGGPRQLWMEVDTSHPEAMQRWLGLEVGLGEGAGGSQECRARGVAKFEWMRDMSQRPRFVRLTFAEQDERES</sequence>
<dbReference type="InterPro" id="IPR025714">
    <property type="entry name" value="Methyltranfer_dom"/>
</dbReference>
<organism evidence="3 4">
    <name type="scientific">Ectocarpus siliculosus</name>
    <name type="common">Brown alga</name>
    <name type="synonym">Conferva siliculosa</name>
    <dbReference type="NCBI Taxonomy" id="2880"/>
    <lineage>
        <taxon>Eukaryota</taxon>
        <taxon>Sar</taxon>
        <taxon>Stramenopiles</taxon>
        <taxon>Ochrophyta</taxon>
        <taxon>PX clade</taxon>
        <taxon>Phaeophyceae</taxon>
        <taxon>Ectocarpales</taxon>
        <taxon>Ectocarpaceae</taxon>
        <taxon>Ectocarpus</taxon>
    </lineage>
</organism>
<dbReference type="GO" id="GO:0032259">
    <property type="term" value="P:methylation"/>
    <property type="evidence" value="ECO:0007669"/>
    <property type="project" value="UniProtKB-KW"/>
</dbReference>
<dbReference type="GO" id="GO:0003676">
    <property type="term" value="F:nucleic acid binding"/>
    <property type="evidence" value="ECO:0007669"/>
    <property type="project" value="InterPro"/>
</dbReference>
<evidence type="ECO:0000313" key="3">
    <source>
        <dbReference type="EMBL" id="CBN79402.1"/>
    </source>
</evidence>
<feature type="region of interest" description="Disordered" evidence="1">
    <location>
        <begin position="91"/>
        <end position="110"/>
    </location>
</feature>
<keyword evidence="4" id="KW-1185">Reference proteome</keyword>
<evidence type="ECO:0000313" key="4">
    <source>
        <dbReference type="Proteomes" id="UP000002630"/>
    </source>
</evidence>
<evidence type="ECO:0000256" key="1">
    <source>
        <dbReference type="SAM" id="MobiDB-lite"/>
    </source>
</evidence>
<feature type="compositionally biased region" description="Low complexity" evidence="1">
    <location>
        <begin position="91"/>
        <end position="107"/>
    </location>
</feature>
<dbReference type="PANTHER" id="PTHR18895:SF74">
    <property type="entry name" value="MTRF1L RELEASE FACTOR GLUTAMINE METHYLTRANSFERASE"/>
    <property type="match status" value="1"/>
</dbReference>